<protein>
    <submittedName>
        <fullName evidence="2">DUF1467 family protein</fullName>
    </submittedName>
</protein>
<dbReference type="InterPro" id="IPR009935">
    <property type="entry name" value="DUF1467"/>
</dbReference>
<reference evidence="2 3" key="1">
    <citation type="submission" date="2020-06" db="EMBL/GenBank/DDBJ databases">
        <title>Genome sequence of Rhizobium sp strain ADMK78.</title>
        <authorList>
            <person name="Rahi P."/>
        </authorList>
    </citation>
    <scope>NUCLEOTIDE SEQUENCE [LARGE SCALE GENOMIC DNA]</scope>
    <source>
        <strain evidence="2 3">ADMK78</strain>
    </source>
</reference>
<dbReference type="EMBL" id="CP058350">
    <property type="protein sequence ID" value="QLF70120.1"/>
    <property type="molecule type" value="Genomic_DNA"/>
</dbReference>
<evidence type="ECO:0000256" key="1">
    <source>
        <dbReference type="SAM" id="Phobius"/>
    </source>
</evidence>
<keyword evidence="1" id="KW-0812">Transmembrane</keyword>
<feature type="transmembrane region" description="Helical" evidence="1">
    <location>
        <begin position="6"/>
        <end position="26"/>
    </location>
</feature>
<keyword evidence="1" id="KW-0472">Membrane</keyword>
<keyword evidence="3" id="KW-1185">Reference proteome</keyword>
<dbReference type="RefSeq" id="WP_138289401.1">
    <property type="nucleotide sequence ID" value="NZ_CP058350.1"/>
</dbReference>
<accession>A0ABX6QPP7</accession>
<feature type="transmembrane region" description="Helical" evidence="1">
    <location>
        <begin position="52"/>
        <end position="70"/>
    </location>
</feature>
<name>A0ABX6QPP7_9HYPH</name>
<gene>
    <name evidence="2" type="ORF">FE840_011550</name>
</gene>
<keyword evidence="1" id="KW-1133">Transmembrane helix</keyword>
<dbReference type="Pfam" id="PF07330">
    <property type="entry name" value="DUF1467"/>
    <property type="match status" value="1"/>
</dbReference>
<proteinExistence type="predicted"/>
<dbReference type="Proteomes" id="UP000308530">
    <property type="component" value="Chromosome"/>
</dbReference>
<organism evidence="2 3">
    <name type="scientific">Peteryoungia desertarenae</name>
    <dbReference type="NCBI Taxonomy" id="1813451"/>
    <lineage>
        <taxon>Bacteria</taxon>
        <taxon>Pseudomonadati</taxon>
        <taxon>Pseudomonadota</taxon>
        <taxon>Alphaproteobacteria</taxon>
        <taxon>Hyphomicrobiales</taxon>
        <taxon>Rhizobiaceae</taxon>
        <taxon>Peteryoungia</taxon>
    </lineage>
</organism>
<evidence type="ECO:0000313" key="3">
    <source>
        <dbReference type="Proteomes" id="UP000308530"/>
    </source>
</evidence>
<evidence type="ECO:0000313" key="2">
    <source>
        <dbReference type="EMBL" id="QLF70120.1"/>
    </source>
</evidence>
<sequence length="89" mass="9897">MAFLSGFAVYFVIWWLTLFIVLPFGLRTQGEEESVVPGTVESAPARFRGLRVVLLTTAVSAVIYGCWLILSNVFGVGFDDLPHIMPQFD</sequence>